<dbReference type="VEuPathDB" id="AmoebaDB:EHI_075850"/>
<evidence type="ECO:0000259" key="6">
    <source>
        <dbReference type="PROSITE" id="PS50212"/>
    </source>
</evidence>
<dbReference type="GO" id="GO:0007265">
    <property type="term" value="P:Ras protein signal transduction"/>
    <property type="evidence" value="ECO:0007669"/>
    <property type="project" value="TreeGrafter"/>
</dbReference>
<dbReference type="InterPro" id="IPR001895">
    <property type="entry name" value="RASGEF_cat_dom"/>
</dbReference>
<dbReference type="PROSITE" id="PS50012">
    <property type="entry name" value="RCC1_3"/>
    <property type="match status" value="1"/>
</dbReference>
<dbReference type="InterPro" id="IPR023578">
    <property type="entry name" value="Ras_GEF_dom_sf"/>
</dbReference>
<evidence type="ECO:0000313" key="7">
    <source>
        <dbReference type="EMBL" id="GAT97787.1"/>
    </source>
</evidence>
<dbReference type="GO" id="GO:0005085">
    <property type="term" value="F:guanyl-nucleotide exchange factor activity"/>
    <property type="evidence" value="ECO:0007669"/>
    <property type="project" value="UniProtKB-KW"/>
</dbReference>
<dbReference type="GO" id="GO:0005886">
    <property type="term" value="C:plasma membrane"/>
    <property type="evidence" value="ECO:0007669"/>
    <property type="project" value="TreeGrafter"/>
</dbReference>
<evidence type="ECO:0000256" key="2">
    <source>
        <dbReference type="PROSITE-ProRule" id="PRU00168"/>
    </source>
</evidence>
<evidence type="ECO:0008006" key="9">
    <source>
        <dbReference type="Google" id="ProtNLM"/>
    </source>
</evidence>
<dbReference type="EMBL" id="BDEQ01000001">
    <property type="protein sequence ID" value="GAT97787.1"/>
    <property type="molecule type" value="Genomic_DNA"/>
</dbReference>
<sequence>MSIPIKKKNRSDATPQLSTPQSGLGYCVDFDNISTQSGEDVQVEFQDAATVVITETVNEKTEKFKRTSIPRTSFSSRGSVDDFQTKFYGECPFFPIPIPERIQQVVITSGNIFMIGEDGVYATGLINYKEKKVTETPIVIKGIPAGIKQITGNHKKMIILIDGKVYTSSNLEDVVMLKRVGELQGVSQIACSEEHYAALTTLGDVYLWGTNTYGEIGKNRVVSMNRPARVVELGRKKIIKVVCREGYTACLTEEGDVITLGEMIWQNMDKVVDIIGLRENLWGLKIDGSVISNDGRIIIGNNRIDRITEGLGSIVGESNGKLYVLKNNEWELVDNIGARDWSGYSTSLCVLETGKKMGFTDIFNEFKKYIKQMTVIKRSYVDILLPKIRDIKMQNSTKDDKKDKKRLKKQMRTMSVEQIQSSESTTHLVKLEEPLEYLYLLYNKSIGVFSFLMKLYCNNISFKISDLYQKFFEDLEILFIDYSEAFPKYVEVLNISKMLCQSFLTEIEQIEKNNFTEDESCLLFNKHCDLLSIAIIPFKFLSKFYELSLQYRKINKEFSRSYFEKFETLLFRCNEILKFEDIHSIEYVYSNSQQEFVVYLSTMKDLVLQLTRPNIREPKYREIFLLMYRLYTSPECVINYLIPHISIDETGDRKTQILIVLKQWMQSYPNDFSLLGKSEKRLINYLSTSKEPFNKIRKEKLIVLELFNQIKGNSNITIYPPLIFDTSELDPSDFMGDPYKITNSMTYVYKKLFIRIKPVELLYYLDKTKKDQTYNIKNMIDSFNGLSKMYASMFNKISKDQKLSLLQQTIKILDIFLNRDRNYHAICGIVFAFVRIPEIEQLKLQLKSDERKRYDFFDNLCIFENNYKNLRDTISSSQQPLLPFMGTISRDLVLVSEYNASKEKELFNFNKLRIMHKVVMDIINYQPGEPQIPTDIDNVFHKKFCSMHQL</sequence>
<evidence type="ECO:0000259" key="5">
    <source>
        <dbReference type="PROSITE" id="PS50009"/>
    </source>
</evidence>
<reference evidence="7 8" key="1">
    <citation type="submission" date="2016-05" db="EMBL/GenBank/DDBJ databases">
        <title>First whole genome sequencing of Entamoeba histolytica HM1:IMSS-clone-6.</title>
        <authorList>
            <person name="Mukherjee Avik.K."/>
            <person name="Izumyama S."/>
            <person name="Nakada-Tsukui K."/>
            <person name="Nozaki T."/>
        </authorList>
    </citation>
    <scope>NUCLEOTIDE SEQUENCE [LARGE SCALE GENOMIC DNA]</scope>
    <source>
        <strain evidence="7 8">HM1:IMSS clone 6</strain>
    </source>
</reference>
<name>A0A175JVU1_ENTHI</name>
<dbReference type="Pfam" id="PF00618">
    <property type="entry name" value="RasGEF_N"/>
    <property type="match status" value="1"/>
</dbReference>
<evidence type="ECO:0000256" key="3">
    <source>
        <dbReference type="PROSITE-ProRule" id="PRU00235"/>
    </source>
</evidence>
<comment type="caution">
    <text evidence="7">The sequence shown here is derived from an EMBL/GenBank/DDBJ whole genome shotgun (WGS) entry which is preliminary data.</text>
</comment>
<evidence type="ECO:0000313" key="8">
    <source>
        <dbReference type="Proteomes" id="UP000078387"/>
    </source>
</evidence>
<dbReference type="SUPFAM" id="SSF48366">
    <property type="entry name" value="Ras GEF"/>
    <property type="match status" value="1"/>
</dbReference>
<dbReference type="PANTHER" id="PTHR23113:SF99">
    <property type="entry name" value="RASGEF DOMAIN-CONTAINING PROTEIN"/>
    <property type="match status" value="1"/>
</dbReference>
<organism evidence="7 8">
    <name type="scientific">Entamoeba histolytica</name>
    <dbReference type="NCBI Taxonomy" id="5759"/>
    <lineage>
        <taxon>Eukaryota</taxon>
        <taxon>Amoebozoa</taxon>
        <taxon>Evosea</taxon>
        <taxon>Archamoebae</taxon>
        <taxon>Mastigamoebida</taxon>
        <taxon>Entamoebidae</taxon>
        <taxon>Entamoeba</taxon>
    </lineage>
</organism>
<dbReference type="VEuPathDB" id="AmoebaDB:KM1_127890"/>
<proteinExistence type="predicted"/>
<dbReference type="CDD" id="cd06224">
    <property type="entry name" value="REM"/>
    <property type="match status" value="1"/>
</dbReference>
<dbReference type="VEuPathDB" id="AmoebaDB:EHI8A_070990"/>
<feature type="region of interest" description="Disordered" evidence="4">
    <location>
        <begin position="1"/>
        <end position="20"/>
    </location>
</feature>
<dbReference type="Gene3D" id="1.20.870.10">
    <property type="entry name" value="Son of sevenless (SoS) protein Chain: S domain 1"/>
    <property type="match status" value="1"/>
</dbReference>
<dbReference type="Proteomes" id="UP000078387">
    <property type="component" value="Unassembled WGS sequence"/>
</dbReference>
<dbReference type="eggNOG" id="KOG1426">
    <property type="taxonomic scope" value="Eukaryota"/>
</dbReference>
<protein>
    <recommendedName>
        <fullName evidence="9">Guanine nucleotide exchange factor</fullName>
    </recommendedName>
</protein>
<dbReference type="Gene3D" id="2.130.10.30">
    <property type="entry name" value="Regulator of chromosome condensation 1/beta-lactamase-inhibitor protein II"/>
    <property type="match status" value="1"/>
</dbReference>
<dbReference type="PANTHER" id="PTHR23113">
    <property type="entry name" value="GUANINE NUCLEOTIDE EXCHANGE FACTOR"/>
    <property type="match status" value="1"/>
</dbReference>
<feature type="repeat" description="RCC1" evidence="3">
    <location>
        <begin position="203"/>
        <end position="254"/>
    </location>
</feature>
<keyword evidence="1 2" id="KW-0344">Guanine-nucleotide releasing factor</keyword>
<dbReference type="VEuPathDB" id="AmoebaDB:EHI7A_068140"/>
<dbReference type="PROSITE" id="PS50009">
    <property type="entry name" value="RASGEF_CAT"/>
    <property type="match status" value="1"/>
</dbReference>
<dbReference type="InterPro" id="IPR008937">
    <property type="entry name" value="Ras-like_GEF"/>
</dbReference>
<dbReference type="Gene3D" id="1.10.840.10">
    <property type="entry name" value="Ras guanine-nucleotide exchange factors catalytic domain"/>
    <property type="match status" value="1"/>
</dbReference>
<feature type="domain" description="N-terminal Ras-GEF" evidence="6">
    <location>
        <begin position="594"/>
        <end position="711"/>
    </location>
</feature>
<dbReference type="InterPro" id="IPR000408">
    <property type="entry name" value="Reg_chr_condens"/>
</dbReference>
<gene>
    <name evidence="7" type="ORF">CL6EHI_075850</name>
</gene>
<dbReference type="PROSITE" id="PS50212">
    <property type="entry name" value="RASGEF_NTER"/>
    <property type="match status" value="1"/>
</dbReference>
<evidence type="ECO:0000256" key="1">
    <source>
        <dbReference type="ARBA" id="ARBA00022658"/>
    </source>
</evidence>
<dbReference type="VEuPathDB" id="AmoebaDB:EHI5A_104500"/>
<dbReference type="InterPro" id="IPR036964">
    <property type="entry name" value="RASGEF_cat_dom_sf"/>
</dbReference>
<dbReference type="InterPro" id="IPR009091">
    <property type="entry name" value="RCC1/BLIP-II"/>
</dbReference>
<dbReference type="AlphaFoldDB" id="A0A175JVU1"/>
<evidence type="ECO:0000256" key="4">
    <source>
        <dbReference type="SAM" id="MobiDB-lite"/>
    </source>
</evidence>
<dbReference type="SMART" id="SM00147">
    <property type="entry name" value="RasGEF"/>
    <property type="match status" value="1"/>
</dbReference>
<accession>A0A175JVU1</accession>
<dbReference type="Pfam" id="PF00617">
    <property type="entry name" value="RasGEF"/>
    <property type="match status" value="1"/>
</dbReference>
<dbReference type="InterPro" id="IPR000651">
    <property type="entry name" value="Ras-like_Gua-exchang_fac_N"/>
</dbReference>
<dbReference type="SUPFAM" id="SSF50985">
    <property type="entry name" value="RCC1/BLIP-II"/>
    <property type="match status" value="1"/>
</dbReference>
<feature type="domain" description="Ras-GEF" evidence="5">
    <location>
        <begin position="737"/>
        <end position="950"/>
    </location>
</feature>
<dbReference type="Pfam" id="PF13540">
    <property type="entry name" value="RCC1_2"/>
    <property type="match status" value="1"/>
</dbReference>